<dbReference type="CDD" id="cd02570">
    <property type="entry name" value="PseudoU_synth_EcTruA"/>
    <property type="match status" value="1"/>
</dbReference>
<evidence type="ECO:0000313" key="10">
    <source>
        <dbReference type="Proteomes" id="UP000257317"/>
    </source>
</evidence>
<evidence type="ECO:0000256" key="1">
    <source>
        <dbReference type="ARBA" id="ARBA00009375"/>
    </source>
</evidence>
<evidence type="ECO:0000256" key="7">
    <source>
        <dbReference type="RuleBase" id="RU003792"/>
    </source>
</evidence>
<dbReference type="Proteomes" id="UP000257317">
    <property type="component" value="Unassembled WGS sequence"/>
</dbReference>
<dbReference type="FunFam" id="3.30.70.580:FF:000001">
    <property type="entry name" value="tRNA pseudouridine synthase A"/>
    <property type="match status" value="1"/>
</dbReference>
<dbReference type="AlphaFoldDB" id="A0A2Z6T952"/>
<dbReference type="EC" id="5.4.99.12" evidence="4"/>
<feature type="domain" description="Pseudouridine synthase I TruA alpha/beta" evidence="8">
    <location>
        <begin position="148"/>
        <end position="252"/>
    </location>
</feature>
<dbReference type="PANTHER" id="PTHR11142">
    <property type="entry name" value="PSEUDOURIDYLATE SYNTHASE"/>
    <property type="match status" value="1"/>
</dbReference>
<feature type="binding site" evidence="4 6">
    <location>
        <position position="115"/>
    </location>
    <ligand>
        <name>substrate</name>
    </ligand>
</feature>
<comment type="caution">
    <text evidence="4">Lacks conserved residue(s) required for the propagation of feature annotation.</text>
</comment>
<comment type="function">
    <text evidence="4">Formation of pseudouridine at positions 38, 39 and 40 in the anticodon stem and loop of transfer RNAs.</text>
</comment>
<keyword evidence="2 4" id="KW-0819">tRNA processing</keyword>
<dbReference type="InterPro" id="IPR020103">
    <property type="entry name" value="PsdUridine_synth_cat_dom_sf"/>
</dbReference>
<evidence type="ECO:0000313" key="9">
    <source>
        <dbReference type="EMBL" id="GBG04233.1"/>
    </source>
</evidence>
<dbReference type="NCBIfam" id="TIGR00071">
    <property type="entry name" value="hisT_truA"/>
    <property type="match status" value="1"/>
</dbReference>
<dbReference type="InterPro" id="IPR020094">
    <property type="entry name" value="TruA/RsuA/RluB/E/F_N"/>
</dbReference>
<dbReference type="SUPFAM" id="SSF55120">
    <property type="entry name" value="Pseudouridine synthase"/>
    <property type="match status" value="1"/>
</dbReference>
<proteinExistence type="inferred from homology"/>
<comment type="subunit">
    <text evidence="4">Homodimer.</text>
</comment>
<evidence type="ECO:0000256" key="6">
    <source>
        <dbReference type="PIRSR" id="PIRSR001430-2"/>
    </source>
</evidence>
<evidence type="ECO:0000256" key="2">
    <source>
        <dbReference type="ARBA" id="ARBA00022694"/>
    </source>
</evidence>
<dbReference type="Gene3D" id="3.30.70.660">
    <property type="entry name" value="Pseudouridine synthase I, catalytic domain, C-terminal subdomain"/>
    <property type="match status" value="1"/>
</dbReference>
<name>A0A2Z6T952_9LACO</name>
<dbReference type="GO" id="GO:0160147">
    <property type="term" value="F:tRNA pseudouridine(38-40) synthase activity"/>
    <property type="evidence" value="ECO:0007669"/>
    <property type="project" value="UniProtKB-EC"/>
</dbReference>
<dbReference type="InterPro" id="IPR020097">
    <property type="entry name" value="PsdUridine_synth_TruA_a/b_dom"/>
</dbReference>
<comment type="caution">
    <text evidence="9">The sequence shown here is derived from an EMBL/GenBank/DDBJ whole genome shotgun (WGS) entry which is preliminary data.</text>
</comment>
<dbReference type="Gene3D" id="3.30.70.580">
    <property type="entry name" value="Pseudouridine synthase I, catalytic domain, N-terminal subdomain"/>
    <property type="match status" value="1"/>
</dbReference>
<sequence length="265" mass="30720">MTRYKMTMAYDGHLFHGFQKQPNQRTVQGTIEEALEKMTKGKRVVVHGSGRTDAGVHAKGQVIHFDYPDKAGKVIPAQNMMLAINSQMPTDIVFFESEIVDQNFHVQYSTKGKWYRYIVDQHHFTDPFNRFYTGHFPYPVNVELMREASKDLLGYHDFSSFAASGGQIVDKRRTIYYVNIDQDPDRKEIIIDFIGSGFLYNMVRIMVAALLEIGNGKRPVHDLKRVIEAKNRQEVRGTAPASGLYLYHVFYEEIPEKYRLDHKIY</sequence>
<keyword evidence="3 4" id="KW-0413">Isomerase</keyword>
<evidence type="ECO:0000256" key="5">
    <source>
        <dbReference type="PIRSR" id="PIRSR001430-1"/>
    </source>
</evidence>
<dbReference type="InterPro" id="IPR020095">
    <property type="entry name" value="PsdUridine_synth_TruA_C"/>
</dbReference>
<protein>
    <recommendedName>
        <fullName evidence="4">tRNA pseudouridine synthase A</fullName>
        <ecNumber evidence="4">5.4.99.12</ecNumber>
    </recommendedName>
    <alternativeName>
        <fullName evidence="4">tRNA pseudouridine(38-40) synthase</fullName>
    </alternativeName>
    <alternativeName>
        <fullName evidence="4">tRNA pseudouridylate synthase I</fullName>
    </alternativeName>
    <alternativeName>
        <fullName evidence="4">tRNA-uridine isomerase I</fullName>
    </alternativeName>
</protein>
<dbReference type="GO" id="GO:0003723">
    <property type="term" value="F:RNA binding"/>
    <property type="evidence" value="ECO:0007669"/>
    <property type="project" value="InterPro"/>
</dbReference>
<gene>
    <name evidence="4 9" type="primary">truA</name>
    <name evidence="9" type="ORF">LrDSM24759_01470</name>
</gene>
<evidence type="ECO:0000259" key="8">
    <source>
        <dbReference type="Pfam" id="PF01416"/>
    </source>
</evidence>
<accession>A0A2Z6T952</accession>
<feature type="active site" description="Nucleophile" evidence="4 5">
    <location>
        <position position="53"/>
    </location>
</feature>
<keyword evidence="10" id="KW-1185">Reference proteome</keyword>
<dbReference type="HAMAP" id="MF_00171">
    <property type="entry name" value="TruA"/>
    <property type="match status" value="1"/>
</dbReference>
<dbReference type="EMBL" id="BFBY01000001">
    <property type="protein sequence ID" value="GBG04233.1"/>
    <property type="molecule type" value="Genomic_DNA"/>
</dbReference>
<feature type="domain" description="Pseudouridine synthase I TruA alpha/beta" evidence="8">
    <location>
        <begin position="9"/>
        <end position="109"/>
    </location>
</feature>
<reference evidence="10" key="1">
    <citation type="submission" date="2018-03" db="EMBL/GenBank/DDBJ databases">
        <title>New taxa in the Lactobacillus gasseri group.</title>
        <authorList>
            <person name="Tanizawa Y."/>
            <person name="Tohno M."/>
            <person name="Endo A."/>
            <person name="Arita M."/>
        </authorList>
    </citation>
    <scope>NUCLEOTIDE SEQUENCE [LARGE SCALE GENOMIC DNA]</scope>
    <source>
        <strain evidence="10">DSM 24759</strain>
    </source>
</reference>
<comment type="catalytic activity">
    <reaction evidence="4 7">
        <text>uridine(38/39/40) in tRNA = pseudouridine(38/39/40) in tRNA</text>
        <dbReference type="Rhea" id="RHEA:22376"/>
        <dbReference type="Rhea" id="RHEA-COMP:10085"/>
        <dbReference type="Rhea" id="RHEA-COMP:10087"/>
        <dbReference type="ChEBI" id="CHEBI:65314"/>
        <dbReference type="ChEBI" id="CHEBI:65315"/>
        <dbReference type="EC" id="5.4.99.12"/>
    </reaction>
</comment>
<dbReference type="GO" id="GO:0031119">
    <property type="term" value="P:tRNA pseudouridine synthesis"/>
    <property type="evidence" value="ECO:0007669"/>
    <property type="project" value="UniProtKB-UniRule"/>
</dbReference>
<evidence type="ECO:0000256" key="3">
    <source>
        <dbReference type="ARBA" id="ARBA00023235"/>
    </source>
</evidence>
<evidence type="ECO:0000256" key="4">
    <source>
        <dbReference type="HAMAP-Rule" id="MF_00171"/>
    </source>
</evidence>
<dbReference type="InterPro" id="IPR001406">
    <property type="entry name" value="PsdUridine_synth_TruA"/>
</dbReference>
<dbReference type="PIRSF" id="PIRSF001430">
    <property type="entry name" value="tRNA_psdUrid_synth"/>
    <property type="match status" value="1"/>
</dbReference>
<comment type="similarity">
    <text evidence="1 4 7">Belongs to the tRNA pseudouridine synthase TruA family.</text>
</comment>
<dbReference type="Pfam" id="PF01416">
    <property type="entry name" value="PseudoU_synth_1"/>
    <property type="match status" value="2"/>
</dbReference>
<organism evidence="9 10">
    <name type="scientific">Lactobacillus rodentium</name>
    <dbReference type="NCBI Taxonomy" id="947835"/>
    <lineage>
        <taxon>Bacteria</taxon>
        <taxon>Bacillati</taxon>
        <taxon>Bacillota</taxon>
        <taxon>Bacilli</taxon>
        <taxon>Lactobacillales</taxon>
        <taxon>Lactobacillaceae</taxon>
        <taxon>Lactobacillus</taxon>
    </lineage>
</organism>
<dbReference type="PANTHER" id="PTHR11142:SF0">
    <property type="entry name" value="TRNA PSEUDOURIDINE SYNTHASE-LIKE 1"/>
    <property type="match status" value="1"/>
</dbReference>